<keyword evidence="2" id="KW-1185">Reference proteome</keyword>
<evidence type="ECO:0000313" key="1">
    <source>
        <dbReference type="EMBL" id="MDS0299168.1"/>
    </source>
</evidence>
<dbReference type="Proteomes" id="UP001257060">
    <property type="component" value="Unassembled WGS sequence"/>
</dbReference>
<evidence type="ECO:0000313" key="2">
    <source>
        <dbReference type="Proteomes" id="UP001257060"/>
    </source>
</evidence>
<organism evidence="1 2">
    <name type="scientific">Halogeometricum salsisoli</name>
    <dbReference type="NCBI Taxonomy" id="2950536"/>
    <lineage>
        <taxon>Archaea</taxon>
        <taxon>Methanobacteriati</taxon>
        <taxon>Methanobacteriota</taxon>
        <taxon>Stenosarchaea group</taxon>
        <taxon>Halobacteria</taxon>
        <taxon>Halobacteriales</taxon>
        <taxon>Haloferacaceae</taxon>
        <taxon>Halogeometricum</taxon>
    </lineage>
</organism>
<dbReference type="RefSeq" id="WP_310924029.1">
    <property type="nucleotide sequence ID" value="NZ_JAMQOP010000002.1"/>
</dbReference>
<protein>
    <recommendedName>
        <fullName evidence="3">Lipocalin-like domain-containing protein</fullName>
    </recommendedName>
</protein>
<proteinExistence type="predicted"/>
<dbReference type="EMBL" id="JAMQOP010000002">
    <property type="protein sequence ID" value="MDS0299168.1"/>
    <property type="molecule type" value="Genomic_DNA"/>
</dbReference>
<name>A0ABU2GGD9_9EURY</name>
<evidence type="ECO:0008006" key="3">
    <source>
        <dbReference type="Google" id="ProtNLM"/>
    </source>
</evidence>
<accession>A0ABU2GGD9</accession>
<reference evidence="1 2" key="1">
    <citation type="submission" date="2022-06" db="EMBL/GenBank/DDBJ databases">
        <title>Halogeometricum sp. a new haloarchaeum isolate from saline soil.</title>
        <authorList>
            <person name="Strakova D."/>
            <person name="Galisteo C."/>
            <person name="Sanchez-Porro C."/>
            <person name="Ventosa A."/>
        </authorList>
    </citation>
    <scope>NUCLEOTIDE SEQUENCE [LARGE SCALE GENOMIC DNA]</scope>
    <source>
        <strain evidence="1 2">S1BR25-6</strain>
    </source>
</reference>
<sequence length="81" mass="9151">MPSDEYLNYRAELRGEWFRLVHESPGGGETATVLERTHLPDANPNTVSVTLSDSGRSLVAEARDDRDGVLAEMRYVWEDSR</sequence>
<gene>
    <name evidence="1" type="ORF">NDI76_10480</name>
</gene>
<comment type="caution">
    <text evidence="1">The sequence shown here is derived from an EMBL/GenBank/DDBJ whole genome shotgun (WGS) entry which is preliminary data.</text>
</comment>